<comment type="caution">
    <text evidence="2">The sequence shown here is derived from an EMBL/GenBank/DDBJ whole genome shotgun (WGS) entry which is preliminary data.</text>
</comment>
<keyword evidence="1" id="KW-0732">Signal</keyword>
<evidence type="ECO:0000313" key="3">
    <source>
        <dbReference type="Proteomes" id="UP000193411"/>
    </source>
</evidence>
<proteinExistence type="predicted"/>
<dbReference type="Proteomes" id="UP000193411">
    <property type="component" value="Unassembled WGS sequence"/>
</dbReference>
<evidence type="ECO:0000313" key="2">
    <source>
        <dbReference type="EMBL" id="ORZ38953.1"/>
    </source>
</evidence>
<reference evidence="2 3" key="1">
    <citation type="submission" date="2016-07" db="EMBL/GenBank/DDBJ databases">
        <title>Pervasive Adenine N6-methylation of Active Genes in Fungi.</title>
        <authorList>
            <consortium name="DOE Joint Genome Institute"/>
            <person name="Mondo S.J."/>
            <person name="Dannebaum R.O."/>
            <person name="Kuo R.C."/>
            <person name="Labutti K."/>
            <person name="Haridas S."/>
            <person name="Kuo A."/>
            <person name="Salamov A."/>
            <person name="Ahrendt S.R."/>
            <person name="Lipzen A."/>
            <person name="Sullivan W."/>
            <person name="Andreopoulos W.B."/>
            <person name="Clum A."/>
            <person name="Lindquist E."/>
            <person name="Daum C."/>
            <person name="Ramamoorthy G.K."/>
            <person name="Gryganskyi A."/>
            <person name="Culley D."/>
            <person name="Magnuson J.K."/>
            <person name="James T.Y."/>
            <person name="O'Malley M.A."/>
            <person name="Stajich J.E."/>
            <person name="Spatafora J.W."/>
            <person name="Visel A."/>
            <person name="Grigoriev I.V."/>
        </authorList>
    </citation>
    <scope>NUCLEOTIDE SEQUENCE [LARGE SCALE GENOMIC DNA]</scope>
    <source>
        <strain evidence="2 3">PL171</strain>
    </source>
</reference>
<sequence>MRTMPTRLSAQAEHGGRGGCLLLLLLLLLLLCSGRCGCGCKSVFDGIGRRLGLDLGHHEQVLLSKLGLLLGMCLLLLSLDHGHLLLTRNVGVVEGGGSTWNGAGHAGRRRRRRVFCIVRGHGSALPDDDEEAEVMADVVVSVSW</sequence>
<protein>
    <recommendedName>
        <fullName evidence="4">Secreted protein</fullName>
    </recommendedName>
</protein>
<accession>A0A1Y2HYZ7</accession>
<keyword evidence="3" id="KW-1185">Reference proteome</keyword>
<feature type="signal peptide" evidence="1">
    <location>
        <begin position="1"/>
        <end position="34"/>
    </location>
</feature>
<dbReference type="EMBL" id="MCFL01000007">
    <property type="protein sequence ID" value="ORZ38953.1"/>
    <property type="molecule type" value="Genomic_DNA"/>
</dbReference>
<evidence type="ECO:0000256" key="1">
    <source>
        <dbReference type="SAM" id="SignalP"/>
    </source>
</evidence>
<name>A0A1Y2HYZ7_9FUNG</name>
<gene>
    <name evidence="2" type="ORF">BCR44DRAFT_1284800</name>
</gene>
<evidence type="ECO:0008006" key="4">
    <source>
        <dbReference type="Google" id="ProtNLM"/>
    </source>
</evidence>
<dbReference type="AlphaFoldDB" id="A0A1Y2HYZ7"/>
<feature type="chain" id="PRO_5012124183" description="Secreted protein" evidence="1">
    <location>
        <begin position="35"/>
        <end position="144"/>
    </location>
</feature>
<organism evidence="2 3">
    <name type="scientific">Catenaria anguillulae PL171</name>
    <dbReference type="NCBI Taxonomy" id="765915"/>
    <lineage>
        <taxon>Eukaryota</taxon>
        <taxon>Fungi</taxon>
        <taxon>Fungi incertae sedis</taxon>
        <taxon>Blastocladiomycota</taxon>
        <taxon>Blastocladiomycetes</taxon>
        <taxon>Blastocladiales</taxon>
        <taxon>Catenariaceae</taxon>
        <taxon>Catenaria</taxon>
    </lineage>
</organism>